<keyword evidence="3" id="KW-0482">Metalloprotease</keyword>
<protein>
    <submittedName>
        <fullName evidence="3">CPBP family intramembrane metalloprotease</fullName>
    </submittedName>
</protein>
<reference evidence="3 4" key="1">
    <citation type="submission" date="2020-11" db="EMBL/GenBank/DDBJ databases">
        <title>Fusibacter basophilias sp. nov.</title>
        <authorList>
            <person name="Qiu D."/>
        </authorList>
    </citation>
    <scope>NUCLEOTIDE SEQUENCE [LARGE SCALE GENOMIC DNA]</scope>
    <source>
        <strain evidence="3 4">Q10-2</strain>
    </source>
</reference>
<dbReference type="EMBL" id="JADKNH010000001">
    <property type="protein sequence ID" value="MBF4691921.1"/>
    <property type="molecule type" value="Genomic_DNA"/>
</dbReference>
<evidence type="ECO:0000259" key="2">
    <source>
        <dbReference type="Pfam" id="PF02517"/>
    </source>
</evidence>
<evidence type="ECO:0000313" key="4">
    <source>
        <dbReference type="Proteomes" id="UP000614200"/>
    </source>
</evidence>
<keyword evidence="3" id="KW-0645">Protease</keyword>
<dbReference type="RefSeq" id="WP_194700151.1">
    <property type="nucleotide sequence ID" value="NZ_JADKNH010000001.1"/>
</dbReference>
<name>A0ABR9ZPK9_9FIRM</name>
<accession>A0ABR9ZPK9</accession>
<keyword evidence="3" id="KW-0378">Hydrolase</keyword>
<organism evidence="3 4">
    <name type="scientific">Fusibacter ferrireducens</name>
    <dbReference type="NCBI Taxonomy" id="2785058"/>
    <lineage>
        <taxon>Bacteria</taxon>
        <taxon>Bacillati</taxon>
        <taxon>Bacillota</taxon>
        <taxon>Clostridia</taxon>
        <taxon>Eubacteriales</taxon>
        <taxon>Eubacteriales Family XII. Incertae Sedis</taxon>
        <taxon>Fusibacter</taxon>
    </lineage>
</organism>
<keyword evidence="1" id="KW-1133">Transmembrane helix</keyword>
<keyword evidence="4" id="KW-1185">Reference proteome</keyword>
<dbReference type="Proteomes" id="UP000614200">
    <property type="component" value="Unassembled WGS sequence"/>
</dbReference>
<proteinExistence type="predicted"/>
<dbReference type="GO" id="GO:0008237">
    <property type="term" value="F:metallopeptidase activity"/>
    <property type="evidence" value="ECO:0007669"/>
    <property type="project" value="UniProtKB-KW"/>
</dbReference>
<sequence>MDKNQLKLIHGTLSSKLLLNFILAPILAIVFIFVGQTAGYALFLLMRLDLSGPTLSMMLFMALTCGMTIVMVFIWVHFIERRSLSSLGLYRSYMLIHYIQGFAIGFLMFLMVMCLLFVTRQMYIVPQPHFRVGILALPIILAMIPVWMIQGASEEILTRGWLMNTLIARYNLPLGVILSSTLFGLLHLLNTHVSYIAILNIVLIGVFFGLYALKTENLWGACGAHSAWNWAQGNIFGLEVSGNTMNASLFQTKLIGPDLITGGAFGPEGGFAVSIVIIIGILIVYRLPWRQTAGKSID</sequence>
<keyword evidence="1" id="KW-0812">Transmembrane</keyword>
<feature type="transmembrane region" description="Helical" evidence="1">
    <location>
        <begin position="98"/>
        <end position="118"/>
    </location>
</feature>
<dbReference type="Pfam" id="PF02517">
    <property type="entry name" value="Rce1-like"/>
    <property type="match status" value="1"/>
</dbReference>
<dbReference type="PANTHER" id="PTHR39430">
    <property type="entry name" value="MEMBRANE-ASSOCIATED PROTEASE-RELATED"/>
    <property type="match status" value="1"/>
</dbReference>
<feature type="transmembrane region" description="Helical" evidence="1">
    <location>
        <begin position="130"/>
        <end position="150"/>
    </location>
</feature>
<feature type="transmembrane region" description="Helical" evidence="1">
    <location>
        <begin position="170"/>
        <end position="188"/>
    </location>
</feature>
<dbReference type="PANTHER" id="PTHR39430:SF1">
    <property type="entry name" value="PROTEASE"/>
    <property type="match status" value="1"/>
</dbReference>
<feature type="domain" description="CAAX prenyl protease 2/Lysostaphin resistance protein A-like" evidence="2">
    <location>
        <begin position="139"/>
        <end position="230"/>
    </location>
</feature>
<evidence type="ECO:0000313" key="3">
    <source>
        <dbReference type="EMBL" id="MBF4691921.1"/>
    </source>
</evidence>
<feature type="transmembrane region" description="Helical" evidence="1">
    <location>
        <begin position="57"/>
        <end position="78"/>
    </location>
</feature>
<gene>
    <name evidence="3" type="ORF">ISU02_02270</name>
</gene>
<feature type="transmembrane region" description="Helical" evidence="1">
    <location>
        <begin position="269"/>
        <end position="287"/>
    </location>
</feature>
<feature type="transmembrane region" description="Helical" evidence="1">
    <location>
        <begin position="20"/>
        <end position="45"/>
    </location>
</feature>
<dbReference type="InterPro" id="IPR003675">
    <property type="entry name" value="Rce1/LyrA-like_dom"/>
</dbReference>
<feature type="transmembrane region" description="Helical" evidence="1">
    <location>
        <begin position="195"/>
        <end position="213"/>
    </location>
</feature>
<evidence type="ECO:0000256" key="1">
    <source>
        <dbReference type="SAM" id="Phobius"/>
    </source>
</evidence>
<comment type="caution">
    <text evidence="3">The sequence shown here is derived from an EMBL/GenBank/DDBJ whole genome shotgun (WGS) entry which is preliminary data.</text>
</comment>
<keyword evidence="1" id="KW-0472">Membrane</keyword>